<evidence type="ECO:0000313" key="1">
    <source>
        <dbReference type="EMBL" id="SIQ65355.1"/>
    </source>
</evidence>
<dbReference type="Proteomes" id="UP000186666">
    <property type="component" value="Unassembled WGS sequence"/>
</dbReference>
<protein>
    <submittedName>
        <fullName evidence="1">Uncharacterized protein</fullName>
    </submittedName>
</protein>
<comment type="caution">
    <text evidence="1">The sequence shown here is derived from an EMBL/GenBank/DDBJ whole genome shotgun (WGS) entry which is preliminary data.</text>
</comment>
<keyword evidence="2" id="KW-1185">Reference proteome</keyword>
<accession>A0ABY1JRF7</accession>
<proteinExistence type="predicted"/>
<reference evidence="1 2" key="1">
    <citation type="submission" date="2017-01" db="EMBL/GenBank/DDBJ databases">
        <authorList>
            <person name="Varghese N."/>
            <person name="Submissions S."/>
        </authorList>
    </citation>
    <scope>NUCLEOTIDE SEQUENCE [LARGE SCALE GENOMIC DNA]</scope>
    <source>
        <strain evidence="1 2">ATCC 23464</strain>
    </source>
</reference>
<organism evidence="1 2">
    <name type="scientific">Paenibacillus macquariensis</name>
    <dbReference type="NCBI Taxonomy" id="948756"/>
    <lineage>
        <taxon>Bacteria</taxon>
        <taxon>Bacillati</taxon>
        <taxon>Bacillota</taxon>
        <taxon>Bacilli</taxon>
        <taxon>Bacillales</taxon>
        <taxon>Paenibacillaceae</taxon>
        <taxon>Paenibacillus</taxon>
    </lineage>
</organism>
<sequence>MSKYLLDEHSLDFVSKFNIKWVILMSYRPIISNVEEASNNEKDGLYEFIIYLADGTQCRTFYNRYPEWKMTNISRLLKTPCPICRKDFICKCMENFGGVLQQQIIDNEWLEKAIAK</sequence>
<gene>
    <name evidence="1" type="ORF">SAMN05421578_103194</name>
</gene>
<name>A0ABY1JRF7_9BACL</name>
<dbReference type="EMBL" id="FTNK01000003">
    <property type="protein sequence ID" value="SIQ65355.1"/>
    <property type="molecule type" value="Genomic_DNA"/>
</dbReference>
<evidence type="ECO:0000313" key="2">
    <source>
        <dbReference type="Proteomes" id="UP000186666"/>
    </source>
</evidence>